<organism evidence="1 2">
    <name type="scientific">Halogranum rubrum</name>
    <dbReference type="NCBI Taxonomy" id="553466"/>
    <lineage>
        <taxon>Archaea</taxon>
        <taxon>Methanobacteriati</taxon>
        <taxon>Methanobacteriota</taxon>
        <taxon>Stenosarchaea group</taxon>
        <taxon>Halobacteria</taxon>
        <taxon>Halobacteriales</taxon>
        <taxon>Haloferacaceae</taxon>
    </lineage>
</organism>
<name>A0A1I4HQX8_9EURY</name>
<accession>A0A1I4HQX8</accession>
<dbReference type="Proteomes" id="UP000199607">
    <property type="component" value="Unassembled WGS sequence"/>
</dbReference>
<sequence>MTRYTPECVDDTLFLVSEDDGTRIEVGTVDDIVDAVGGETYVIEYDDKQQAQPWLDTDDGVLEIDVREVVTTMSHTEEMVSELADYDMSTDRYGLPTRTVEFANQLVEILERQGSS</sequence>
<keyword evidence="2" id="KW-1185">Reference proteome</keyword>
<dbReference type="STRING" id="553466.SAMN04487950_3743"/>
<dbReference type="EMBL" id="FOTC01000006">
    <property type="protein sequence ID" value="SFL43776.1"/>
    <property type="molecule type" value="Genomic_DNA"/>
</dbReference>
<protein>
    <submittedName>
        <fullName evidence="1">Uncharacterized protein</fullName>
    </submittedName>
</protein>
<proteinExistence type="predicted"/>
<dbReference type="AlphaFoldDB" id="A0A1I4HQX8"/>
<dbReference type="RefSeq" id="WP_089871356.1">
    <property type="nucleotide sequence ID" value="NZ_FOTC01000006.1"/>
</dbReference>
<evidence type="ECO:0000313" key="2">
    <source>
        <dbReference type="Proteomes" id="UP000199607"/>
    </source>
</evidence>
<reference evidence="2" key="1">
    <citation type="submission" date="2016-10" db="EMBL/GenBank/DDBJ databases">
        <authorList>
            <person name="Varghese N."/>
            <person name="Submissions S."/>
        </authorList>
    </citation>
    <scope>NUCLEOTIDE SEQUENCE [LARGE SCALE GENOMIC DNA]</scope>
    <source>
        <strain evidence="2">CGMCC 1.7738</strain>
    </source>
</reference>
<evidence type="ECO:0000313" key="1">
    <source>
        <dbReference type="EMBL" id="SFL43776.1"/>
    </source>
</evidence>
<gene>
    <name evidence="1" type="ORF">SAMN04487950_3743</name>
</gene>